<dbReference type="Proteomes" id="UP000473885">
    <property type="component" value="Unassembled WGS sequence"/>
</dbReference>
<dbReference type="CDD" id="cd00383">
    <property type="entry name" value="trans_reg_C"/>
    <property type="match status" value="1"/>
</dbReference>
<name>A0A6M0R9S3_9CLOT</name>
<dbReference type="FunFam" id="1.10.10.10:FF:000018">
    <property type="entry name" value="DNA-binding response regulator ResD"/>
    <property type="match status" value="1"/>
</dbReference>
<dbReference type="InterPro" id="IPR011006">
    <property type="entry name" value="CheY-like_superfamily"/>
</dbReference>
<dbReference type="CDD" id="cd17574">
    <property type="entry name" value="REC_OmpR"/>
    <property type="match status" value="1"/>
</dbReference>
<keyword evidence="6" id="KW-0804">Transcription</keyword>
<feature type="domain" description="OmpR/PhoB-type" evidence="11">
    <location>
        <begin position="125"/>
        <end position="226"/>
    </location>
</feature>
<dbReference type="InterPro" id="IPR036388">
    <property type="entry name" value="WH-like_DNA-bd_sf"/>
</dbReference>
<dbReference type="OrthoDB" id="9802426at2"/>
<dbReference type="PROSITE" id="PS51755">
    <property type="entry name" value="OMPR_PHOB"/>
    <property type="match status" value="1"/>
</dbReference>
<dbReference type="Pfam" id="PF00486">
    <property type="entry name" value="Trans_reg_C"/>
    <property type="match status" value="1"/>
</dbReference>
<organism evidence="12 13">
    <name type="scientific">Clostridium niameyense</name>
    <dbReference type="NCBI Taxonomy" id="1622073"/>
    <lineage>
        <taxon>Bacteria</taxon>
        <taxon>Bacillati</taxon>
        <taxon>Bacillota</taxon>
        <taxon>Clostridia</taxon>
        <taxon>Eubacteriales</taxon>
        <taxon>Clostridiaceae</taxon>
        <taxon>Clostridium</taxon>
    </lineage>
</organism>
<dbReference type="SMART" id="SM00448">
    <property type="entry name" value="REC"/>
    <property type="match status" value="1"/>
</dbReference>
<dbReference type="EMBL" id="SXDP01000004">
    <property type="protein sequence ID" value="NEZ47025.1"/>
    <property type="molecule type" value="Genomic_DNA"/>
</dbReference>
<evidence type="ECO:0000256" key="9">
    <source>
        <dbReference type="PROSITE-ProRule" id="PRU01091"/>
    </source>
</evidence>
<accession>A0A6M0R9S3</accession>
<feature type="modified residue" description="4-aspartylphosphate" evidence="8">
    <location>
        <position position="52"/>
    </location>
</feature>
<dbReference type="GO" id="GO:0005829">
    <property type="term" value="C:cytosol"/>
    <property type="evidence" value="ECO:0007669"/>
    <property type="project" value="TreeGrafter"/>
</dbReference>
<proteinExistence type="predicted"/>
<dbReference type="SUPFAM" id="SSF52172">
    <property type="entry name" value="CheY-like"/>
    <property type="match status" value="1"/>
</dbReference>
<dbReference type="GO" id="GO:0000976">
    <property type="term" value="F:transcription cis-regulatory region binding"/>
    <property type="evidence" value="ECO:0007669"/>
    <property type="project" value="TreeGrafter"/>
</dbReference>
<dbReference type="Gene3D" id="3.40.50.2300">
    <property type="match status" value="1"/>
</dbReference>
<dbReference type="Gene3D" id="6.10.250.690">
    <property type="match status" value="1"/>
</dbReference>
<dbReference type="SUPFAM" id="SSF46894">
    <property type="entry name" value="C-terminal effector domain of the bipartite response regulators"/>
    <property type="match status" value="1"/>
</dbReference>
<dbReference type="Pfam" id="PF00072">
    <property type="entry name" value="Response_reg"/>
    <property type="match status" value="1"/>
</dbReference>
<evidence type="ECO:0000256" key="3">
    <source>
        <dbReference type="ARBA" id="ARBA00023012"/>
    </source>
</evidence>
<sequence>MNNILIIEDENKVSEVIKVYLEREGYNVYCADTGLGGIDIFKKVDFQLILLDLMLPDIDGEEVCKAIRKMSEVYIFILTAKGTLNDKIQGLSIGADDYFVKPFSPRELTVRVNALFRRINKQNKISILSFNKGNLLIDTEKRIVKVKGKQICLTPNEFDILYILAKNKDMVLTREQIIIKAFGIDFQGIDRTIDVHIKNIRKKIEEDNKNPKYIVTVIRAGYKFCGDF</sequence>
<dbReference type="GO" id="GO:0000156">
    <property type="term" value="F:phosphorelay response regulator activity"/>
    <property type="evidence" value="ECO:0007669"/>
    <property type="project" value="TreeGrafter"/>
</dbReference>
<dbReference type="SMART" id="SM00862">
    <property type="entry name" value="Trans_reg_C"/>
    <property type="match status" value="1"/>
</dbReference>
<evidence type="ECO:0000256" key="4">
    <source>
        <dbReference type="ARBA" id="ARBA00023015"/>
    </source>
</evidence>
<evidence type="ECO:0000256" key="2">
    <source>
        <dbReference type="ARBA" id="ARBA00022553"/>
    </source>
</evidence>
<dbReference type="PANTHER" id="PTHR48111:SF73">
    <property type="entry name" value="ALKALINE PHOSPHATASE SYNTHESIS TRANSCRIPTIONAL REGULATORY PROTEIN PHOP"/>
    <property type="match status" value="1"/>
</dbReference>
<dbReference type="InterPro" id="IPR001867">
    <property type="entry name" value="OmpR/PhoB-type_DNA-bd"/>
</dbReference>
<dbReference type="InterPro" id="IPR001789">
    <property type="entry name" value="Sig_transdc_resp-reg_receiver"/>
</dbReference>
<comment type="caution">
    <text evidence="12">The sequence shown here is derived from an EMBL/GenBank/DDBJ whole genome shotgun (WGS) entry which is preliminary data.</text>
</comment>
<dbReference type="PROSITE" id="PS50110">
    <property type="entry name" value="RESPONSE_REGULATORY"/>
    <property type="match status" value="1"/>
</dbReference>
<feature type="DNA-binding region" description="OmpR/PhoB-type" evidence="9">
    <location>
        <begin position="125"/>
        <end position="226"/>
    </location>
</feature>
<dbReference type="InterPro" id="IPR016032">
    <property type="entry name" value="Sig_transdc_resp-reg_C-effctor"/>
</dbReference>
<evidence type="ECO:0000256" key="8">
    <source>
        <dbReference type="PROSITE-ProRule" id="PRU00169"/>
    </source>
</evidence>
<dbReference type="Gene3D" id="1.10.10.10">
    <property type="entry name" value="Winged helix-like DNA-binding domain superfamily/Winged helix DNA-binding domain"/>
    <property type="match status" value="1"/>
</dbReference>
<dbReference type="AlphaFoldDB" id="A0A6M0R9S3"/>
<evidence type="ECO:0000313" key="13">
    <source>
        <dbReference type="Proteomes" id="UP000473885"/>
    </source>
</evidence>
<keyword evidence="3" id="KW-0902">Two-component regulatory system</keyword>
<feature type="domain" description="Response regulatory" evidence="10">
    <location>
        <begin position="3"/>
        <end position="116"/>
    </location>
</feature>
<evidence type="ECO:0000256" key="6">
    <source>
        <dbReference type="ARBA" id="ARBA00023163"/>
    </source>
</evidence>
<dbReference type="InterPro" id="IPR039420">
    <property type="entry name" value="WalR-like"/>
</dbReference>
<keyword evidence="13" id="KW-1185">Reference proteome</keyword>
<keyword evidence="5 9" id="KW-0238">DNA-binding</keyword>
<keyword evidence="2 8" id="KW-0597">Phosphoprotein</keyword>
<evidence type="ECO:0000256" key="7">
    <source>
        <dbReference type="ARBA" id="ARBA00024867"/>
    </source>
</evidence>
<evidence type="ECO:0000256" key="1">
    <source>
        <dbReference type="ARBA" id="ARBA00018672"/>
    </source>
</evidence>
<dbReference type="FunFam" id="3.40.50.2300:FF:000001">
    <property type="entry name" value="DNA-binding response regulator PhoB"/>
    <property type="match status" value="1"/>
</dbReference>
<evidence type="ECO:0000313" key="12">
    <source>
        <dbReference type="EMBL" id="NEZ47025.1"/>
    </source>
</evidence>
<protein>
    <recommendedName>
        <fullName evidence="1">Stage 0 sporulation protein A homolog</fullName>
    </recommendedName>
</protein>
<dbReference type="GO" id="GO:0032993">
    <property type="term" value="C:protein-DNA complex"/>
    <property type="evidence" value="ECO:0007669"/>
    <property type="project" value="TreeGrafter"/>
</dbReference>
<reference evidence="12 13" key="1">
    <citation type="submission" date="2019-04" db="EMBL/GenBank/DDBJ databases">
        <title>Genome sequencing of Clostridium botulinum Groups I-IV and Clostridium butyricum.</title>
        <authorList>
            <person name="Brunt J."/>
            <person name="Van Vliet A.H.M."/>
            <person name="Stringer S.C."/>
            <person name="Carter A.T."/>
            <person name="Peck M.W."/>
        </authorList>
    </citation>
    <scope>NUCLEOTIDE SEQUENCE [LARGE SCALE GENOMIC DNA]</scope>
    <source>
        <strain evidence="12 13">IFR 18/094</strain>
    </source>
</reference>
<dbReference type="GO" id="GO:0006355">
    <property type="term" value="P:regulation of DNA-templated transcription"/>
    <property type="evidence" value="ECO:0007669"/>
    <property type="project" value="InterPro"/>
</dbReference>
<keyword evidence="4" id="KW-0805">Transcription regulation</keyword>
<dbReference type="RefSeq" id="WP_050607985.1">
    <property type="nucleotide sequence ID" value="NZ_CABKUB010000006.1"/>
</dbReference>
<dbReference type="PANTHER" id="PTHR48111">
    <property type="entry name" value="REGULATOR OF RPOS"/>
    <property type="match status" value="1"/>
</dbReference>
<evidence type="ECO:0000256" key="5">
    <source>
        <dbReference type="ARBA" id="ARBA00023125"/>
    </source>
</evidence>
<gene>
    <name evidence="12" type="ORF">FDF74_07340</name>
</gene>
<evidence type="ECO:0000259" key="10">
    <source>
        <dbReference type="PROSITE" id="PS50110"/>
    </source>
</evidence>
<evidence type="ECO:0000259" key="11">
    <source>
        <dbReference type="PROSITE" id="PS51755"/>
    </source>
</evidence>
<comment type="function">
    <text evidence="7">May play the central regulatory role in sporulation. It may be an element of the effector pathway responsible for the activation of sporulation genes in response to nutritional stress. Spo0A may act in concert with spo0H (a sigma factor) to control the expression of some genes that are critical to the sporulation process.</text>
</comment>